<comment type="caution">
    <text evidence="9">The sequence shown here is derived from an EMBL/GenBank/DDBJ whole genome shotgun (WGS) entry which is preliminary data.</text>
</comment>
<evidence type="ECO:0000313" key="9">
    <source>
        <dbReference type="EMBL" id="KAK0721002.1"/>
    </source>
</evidence>
<organism evidence="9 10">
    <name type="scientific">Lasiosphaeris hirsuta</name>
    <dbReference type="NCBI Taxonomy" id="260670"/>
    <lineage>
        <taxon>Eukaryota</taxon>
        <taxon>Fungi</taxon>
        <taxon>Dikarya</taxon>
        <taxon>Ascomycota</taxon>
        <taxon>Pezizomycotina</taxon>
        <taxon>Sordariomycetes</taxon>
        <taxon>Sordariomycetidae</taxon>
        <taxon>Sordariales</taxon>
        <taxon>Lasiosphaeriaceae</taxon>
        <taxon>Lasiosphaeris</taxon>
    </lineage>
</organism>
<evidence type="ECO:0000256" key="7">
    <source>
        <dbReference type="ARBA" id="ARBA00023136"/>
    </source>
</evidence>
<evidence type="ECO:0000256" key="2">
    <source>
        <dbReference type="ARBA" id="ARBA00008566"/>
    </source>
</evidence>
<dbReference type="EMBL" id="JAUKUA010000003">
    <property type="protein sequence ID" value="KAK0721002.1"/>
    <property type="molecule type" value="Genomic_DNA"/>
</dbReference>
<dbReference type="GO" id="GO:0005886">
    <property type="term" value="C:plasma membrane"/>
    <property type="evidence" value="ECO:0007669"/>
    <property type="project" value="UniProtKB-SubCell"/>
</dbReference>
<dbReference type="AlphaFoldDB" id="A0AA40AS77"/>
<dbReference type="Gene3D" id="1.50.10.150">
    <property type="entry name" value="Voltage-dependent anion channel"/>
    <property type="match status" value="1"/>
</dbReference>
<evidence type="ECO:0000256" key="3">
    <source>
        <dbReference type="ARBA" id="ARBA00022448"/>
    </source>
</evidence>
<comment type="subcellular location">
    <subcellularLocation>
        <location evidence="1">Cell membrane</location>
        <topology evidence="1">Multi-pass membrane protein</topology>
    </subcellularLocation>
</comment>
<proteinExistence type="inferred from homology"/>
<keyword evidence="3" id="KW-0813">Transport</keyword>
<comment type="similarity">
    <text evidence="2">Belongs to the tellurite-resistance/dicarboxylate transporter (TDT) family.</text>
</comment>
<gene>
    <name evidence="9" type="ORF">B0H67DRAFT_210641</name>
</gene>
<dbReference type="PANTHER" id="PTHR31686:SF1">
    <property type="entry name" value="SULFITE EFFLUX PUMP SSU1"/>
    <property type="match status" value="1"/>
</dbReference>
<accession>A0AA40AS77</accession>
<dbReference type="InterPro" id="IPR038665">
    <property type="entry name" value="Voltage-dep_anion_channel_sf"/>
</dbReference>
<evidence type="ECO:0000256" key="6">
    <source>
        <dbReference type="ARBA" id="ARBA00022989"/>
    </source>
</evidence>
<keyword evidence="5 8" id="KW-0812">Transmembrane</keyword>
<dbReference type="PANTHER" id="PTHR31686">
    <property type="match status" value="1"/>
</dbReference>
<dbReference type="Pfam" id="PF03595">
    <property type="entry name" value="SLAC1"/>
    <property type="match status" value="1"/>
</dbReference>
<evidence type="ECO:0000256" key="1">
    <source>
        <dbReference type="ARBA" id="ARBA00004651"/>
    </source>
</evidence>
<keyword evidence="7 8" id="KW-0472">Membrane</keyword>
<evidence type="ECO:0000313" key="10">
    <source>
        <dbReference type="Proteomes" id="UP001172102"/>
    </source>
</evidence>
<evidence type="ECO:0000256" key="8">
    <source>
        <dbReference type="SAM" id="Phobius"/>
    </source>
</evidence>
<feature type="transmembrane region" description="Helical" evidence="8">
    <location>
        <begin position="54"/>
        <end position="77"/>
    </location>
</feature>
<evidence type="ECO:0000256" key="5">
    <source>
        <dbReference type="ARBA" id="ARBA00022692"/>
    </source>
</evidence>
<dbReference type="GO" id="GO:0000319">
    <property type="term" value="F:sulfite transmembrane transporter activity"/>
    <property type="evidence" value="ECO:0007669"/>
    <property type="project" value="TreeGrafter"/>
</dbReference>
<reference evidence="9" key="1">
    <citation type="submission" date="2023-06" db="EMBL/GenBank/DDBJ databases">
        <title>Genome-scale phylogeny and comparative genomics of the fungal order Sordariales.</title>
        <authorList>
            <consortium name="Lawrence Berkeley National Laboratory"/>
            <person name="Hensen N."/>
            <person name="Bonometti L."/>
            <person name="Westerberg I."/>
            <person name="Brannstrom I.O."/>
            <person name="Guillou S."/>
            <person name="Cros-Aarteil S."/>
            <person name="Calhoun S."/>
            <person name="Haridas S."/>
            <person name="Kuo A."/>
            <person name="Mondo S."/>
            <person name="Pangilinan J."/>
            <person name="Riley R."/>
            <person name="Labutti K."/>
            <person name="Andreopoulos B."/>
            <person name="Lipzen A."/>
            <person name="Chen C."/>
            <person name="Yanf M."/>
            <person name="Daum C."/>
            <person name="Ng V."/>
            <person name="Clum A."/>
            <person name="Steindorff A."/>
            <person name="Ohm R."/>
            <person name="Martin F."/>
            <person name="Silar P."/>
            <person name="Natvig D."/>
            <person name="Lalanne C."/>
            <person name="Gautier V."/>
            <person name="Ament-Velasquez S.L."/>
            <person name="Kruys A."/>
            <person name="Hutchinson M.I."/>
            <person name="Powell A.J."/>
            <person name="Barry K."/>
            <person name="Miller A.N."/>
            <person name="Grigoriev I.V."/>
            <person name="Debuchy R."/>
            <person name="Gladieux P."/>
            <person name="Thoren M.H."/>
            <person name="Johannesson H."/>
        </authorList>
    </citation>
    <scope>NUCLEOTIDE SEQUENCE</scope>
    <source>
        <strain evidence="9">SMH4607-1</strain>
    </source>
</reference>
<name>A0AA40AS77_9PEZI</name>
<protein>
    <submittedName>
        <fullName evidence="9">Voltage-dependent anion channel</fullName>
    </submittedName>
</protein>
<dbReference type="Proteomes" id="UP001172102">
    <property type="component" value="Unassembled WGS sequence"/>
</dbReference>
<keyword evidence="4" id="KW-1003">Cell membrane</keyword>
<keyword evidence="10" id="KW-1185">Reference proteome</keyword>
<evidence type="ECO:0000256" key="4">
    <source>
        <dbReference type="ARBA" id="ARBA00022475"/>
    </source>
</evidence>
<keyword evidence="6 8" id="KW-1133">Transmembrane helix</keyword>
<dbReference type="InterPro" id="IPR051629">
    <property type="entry name" value="Sulfite_efflux_TDT"/>
</dbReference>
<dbReference type="InterPro" id="IPR004695">
    <property type="entry name" value="SLAC1/Mae1/Ssu1/TehA"/>
</dbReference>
<sequence>MFYLVGPLGQGASALQLLVDAITQDVTRQTIRAAPDSDTLPTVGEAQSLDVVCILIALLLGGMAAIWLLLAFSAFLYRLSRRELSWNPSWNAIVFPTSALAISTA</sequence>